<dbReference type="InterPro" id="IPR012349">
    <property type="entry name" value="Split_barrel_FMN-bd"/>
</dbReference>
<organism evidence="3 4">
    <name type="scientific">Jiangella alkaliphila</name>
    <dbReference type="NCBI Taxonomy" id="419479"/>
    <lineage>
        <taxon>Bacteria</taxon>
        <taxon>Bacillati</taxon>
        <taxon>Actinomycetota</taxon>
        <taxon>Actinomycetes</taxon>
        <taxon>Jiangellales</taxon>
        <taxon>Jiangellaceae</taxon>
        <taxon>Jiangella</taxon>
    </lineage>
</organism>
<reference evidence="4" key="1">
    <citation type="submission" date="2016-10" db="EMBL/GenBank/DDBJ databases">
        <authorList>
            <person name="Varghese N."/>
            <person name="Submissions S."/>
        </authorList>
    </citation>
    <scope>NUCLEOTIDE SEQUENCE [LARGE SCALE GENOMIC DNA]</scope>
    <source>
        <strain evidence="4">DSM 45079</strain>
    </source>
</reference>
<dbReference type="GO" id="GO:0070967">
    <property type="term" value="F:coenzyme F420 binding"/>
    <property type="evidence" value="ECO:0007669"/>
    <property type="project" value="TreeGrafter"/>
</dbReference>
<dbReference type="AlphaFoldDB" id="A0A1H2HXI5"/>
<evidence type="ECO:0000259" key="2">
    <source>
        <dbReference type="Pfam" id="PF01243"/>
    </source>
</evidence>
<dbReference type="InterPro" id="IPR052019">
    <property type="entry name" value="F420H2_bilvrd_red/Heme_oxyg"/>
</dbReference>
<proteinExistence type="predicted"/>
<dbReference type="PANTHER" id="PTHR35176:SF2">
    <property type="entry name" value="F420H(2)-DEPENDENT REDUCTASE RV1155"/>
    <property type="match status" value="1"/>
</dbReference>
<name>A0A1H2HXI5_9ACTN</name>
<dbReference type="PANTHER" id="PTHR35176">
    <property type="entry name" value="HEME OXYGENASE HI_0854-RELATED"/>
    <property type="match status" value="1"/>
</dbReference>
<dbReference type="Gene3D" id="2.30.110.10">
    <property type="entry name" value="Electron Transport, Fmn-binding Protein, Chain A"/>
    <property type="match status" value="1"/>
</dbReference>
<gene>
    <name evidence="3" type="ORF">SAMN04488563_1310</name>
</gene>
<dbReference type="STRING" id="419479.SAMN04488563_1310"/>
<protein>
    <submittedName>
        <fullName evidence="3">PPOX class probable F420-dependent enzyme</fullName>
    </submittedName>
</protein>
<dbReference type="InterPro" id="IPR011576">
    <property type="entry name" value="Pyridox_Oxase_N"/>
</dbReference>
<keyword evidence="4" id="KW-1185">Reference proteome</keyword>
<dbReference type="Pfam" id="PF01243">
    <property type="entry name" value="PNPOx_N"/>
    <property type="match status" value="1"/>
</dbReference>
<dbReference type="NCBIfam" id="TIGR03618">
    <property type="entry name" value="Rv1155_F420"/>
    <property type="match status" value="1"/>
</dbReference>
<evidence type="ECO:0000313" key="3">
    <source>
        <dbReference type="EMBL" id="SDU36601.1"/>
    </source>
</evidence>
<dbReference type="Proteomes" id="UP000182977">
    <property type="component" value="Chromosome I"/>
</dbReference>
<accession>A0A1H2HXI5</accession>
<keyword evidence="1" id="KW-0560">Oxidoreductase</keyword>
<evidence type="ECO:0000256" key="1">
    <source>
        <dbReference type="ARBA" id="ARBA00023002"/>
    </source>
</evidence>
<dbReference type="RefSeq" id="WP_046766882.1">
    <property type="nucleotide sequence ID" value="NZ_KQ061220.1"/>
</dbReference>
<feature type="domain" description="Pyridoxamine 5'-phosphate oxidase N-terminal" evidence="2">
    <location>
        <begin position="3"/>
        <end position="136"/>
    </location>
</feature>
<evidence type="ECO:0000313" key="4">
    <source>
        <dbReference type="Proteomes" id="UP000182977"/>
    </source>
</evidence>
<dbReference type="SUPFAM" id="SSF50475">
    <property type="entry name" value="FMN-binding split barrel"/>
    <property type="match status" value="1"/>
</dbReference>
<dbReference type="EMBL" id="LT629791">
    <property type="protein sequence ID" value="SDU36601.1"/>
    <property type="molecule type" value="Genomic_DNA"/>
</dbReference>
<dbReference type="GO" id="GO:0016627">
    <property type="term" value="F:oxidoreductase activity, acting on the CH-CH group of donors"/>
    <property type="evidence" value="ECO:0007669"/>
    <property type="project" value="TreeGrafter"/>
</dbReference>
<dbReference type="GO" id="GO:0005829">
    <property type="term" value="C:cytosol"/>
    <property type="evidence" value="ECO:0007669"/>
    <property type="project" value="TreeGrafter"/>
</dbReference>
<dbReference type="InterPro" id="IPR019920">
    <property type="entry name" value="F420-binding_dom_put"/>
</dbReference>
<sequence length="139" mass="15432">MSDDSLRKLLAAHRLGVLATVKCDGRPQVSVVTYHYDLGSDLIRVSVRDPLAKTRNLRRDPRATLHVTGPGGGTWVAAEGLAQLSPVARDPHDDTVEALVEHYRDARGEHPDWDEFRAAMVHGERVLLRLPVDHVYGRA</sequence>
<dbReference type="OrthoDB" id="1094370at2"/>